<dbReference type="InterPro" id="IPR027417">
    <property type="entry name" value="P-loop_NTPase"/>
</dbReference>
<evidence type="ECO:0000256" key="5">
    <source>
        <dbReference type="SAM" id="MobiDB-lite"/>
    </source>
</evidence>
<dbReference type="GO" id="GO:0004386">
    <property type="term" value="F:helicase activity"/>
    <property type="evidence" value="ECO:0007669"/>
    <property type="project" value="UniProtKB-KW"/>
</dbReference>
<dbReference type="SUPFAM" id="SSF52540">
    <property type="entry name" value="P-loop containing nucleoside triphosphate hydrolases"/>
    <property type="match status" value="1"/>
</dbReference>
<feature type="compositionally biased region" description="Basic residues" evidence="5">
    <location>
        <begin position="10"/>
        <end position="20"/>
    </location>
</feature>
<organism evidence="7 8">
    <name type="scientific">Ficus carica</name>
    <name type="common">Common fig</name>
    <dbReference type="NCBI Taxonomy" id="3494"/>
    <lineage>
        <taxon>Eukaryota</taxon>
        <taxon>Viridiplantae</taxon>
        <taxon>Streptophyta</taxon>
        <taxon>Embryophyta</taxon>
        <taxon>Tracheophyta</taxon>
        <taxon>Spermatophyta</taxon>
        <taxon>Magnoliopsida</taxon>
        <taxon>eudicotyledons</taxon>
        <taxon>Gunneridae</taxon>
        <taxon>Pentapetalae</taxon>
        <taxon>rosids</taxon>
        <taxon>fabids</taxon>
        <taxon>Rosales</taxon>
        <taxon>Moraceae</taxon>
        <taxon>Ficeae</taxon>
        <taxon>Ficus</taxon>
    </lineage>
</organism>
<dbReference type="AlphaFoldDB" id="A0AA88DF16"/>
<dbReference type="EMBL" id="BTGU01000043">
    <property type="protein sequence ID" value="GMN52767.1"/>
    <property type="molecule type" value="Genomic_DNA"/>
</dbReference>
<dbReference type="Pfam" id="PF00270">
    <property type="entry name" value="DEAD"/>
    <property type="match status" value="1"/>
</dbReference>
<feature type="compositionally biased region" description="Basic residues" evidence="5">
    <location>
        <begin position="79"/>
        <end position="89"/>
    </location>
</feature>
<keyword evidence="1" id="KW-0547">Nucleotide-binding</keyword>
<keyword evidence="2" id="KW-0378">Hydrolase</keyword>
<dbReference type="Proteomes" id="UP001187192">
    <property type="component" value="Unassembled WGS sequence"/>
</dbReference>
<name>A0AA88DF16_FICCA</name>
<dbReference type="GO" id="GO:0003676">
    <property type="term" value="F:nucleic acid binding"/>
    <property type="evidence" value="ECO:0007669"/>
    <property type="project" value="InterPro"/>
</dbReference>
<feature type="compositionally biased region" description="Low complexity" evidence="5">
    <location>
        <begin position="535"/>
        <end position="553"/>
    </location>
</feature>
<keyword evidence="3" id="KW-0347">Helicase</keyword>
<feature type="compositionally biased region" description="Basic and acidic residues" evidence="5">
    <location>
        <begin position="495"/>
        <end position="513"/>
    </location>
</feature>
<comment type="caution">
    <text evidence="7">The sequence shown here is derived from an EMBL/GenBank/DDBJ whole genome shotgun (WGS) entry which is preliminary data.</text>
</comment>
<reference evidence="7" key="1">
    <citation type="submission" date="2023-07" db="EMBL/GenBank/DDBJ databases">
        <title>draft genome sequence of fig (Ficus carica).</title>
        <authorList>
            <person name="Takahashi T."/>
            <person name="Nishimura K."/>
        </authorList>
    </citation>
    <scope>NUCLEOTIDE SEQUENCE</scope>
</reference>
<feature type="compositionally biased region" description="Low complexity" evidence="5">
    <location>
        <begin position="21"/>
        <end position="38"/>
    </location>
</feature>
<dbReference type="InterPro" id="IPR011545">
    <property type="entry name" value="DEAD/DEAH_box_helicase_dom"/>
</dbReference>
<feature type="compositionally biased region" description="Basic residues" evidence="5">
    <location>
        <begin position="39"/>
        <end position="51"/>
    </location>
</feature>
<dbReference type="GO" id="GO:0005524">
    <property type="term" value="F:ATP binding"/>
    <property type="evidence" value="ECO:0007669"/>
    <property type="project" value="UniProtKB-KW"/>
</dbReference>
<dbReference type="PANTHER" id="PTHR47960">
    <property type="entry name" value="DEAD-BOX ATP-DEPENDENT RNA HELICASE 50"/>
    <property type="match status" value="1"/>
</dbReference>
<sequence>MAKGDDIERRKKNKAIRKKLNSQTSSSSVSARVAALIAAKKRRKSGTRRKCQGMCFSLPTPDDPFNDRHGKKDPETRVVKKNQPYKKDKKTFTKEKKASPREPTLGRNDNAGINDLEKEKTKDAIFRTKRISSKSIDDMVQRSQLDLGRTKTQLNGNGSVYDHQGREYCENSDCPSKYLIMCLNEIENALRHDGTHSTEEDKPLFVSAWGIEFWKHYSAEKDMLETSGTSTLEQISWIVCSAADTISRKDEEGLSYSSPFLLFLVPSQEKAMKVRTVCKPLKVHGIHTVSIHPGASLEHQIQGLKNCEPEFLISTTERLLELISLKAIDISGVSLLVIDGLDAHCKQGYADSIKAITQSLSANSRCLVFNDRFSPSCVPVLQDLLMGPVHILSINDSLTSKNIYAAERKLTKGYRHIFQIQLPTLCTYHILCCSHVKGHIFSALSSFGLLNFTTERSLLSVELVVEIRSTDLAEYEPVLEISSVCRPYSLAVQPVKERGTTRRRERYNPRERSSLFAGNNGRDKIQMPDPKDPDAGPQGRAAAARVRAPFATDNGRDKVRKPSSSSSRKRRAPQAVDDGIGEVRFRRKGRSCPAKIGCRMREPL</sequence>
<feature type="domain" description="DEAD/DEAH-box helicase" evidence="6">
    <location>
        <begin position="256"/>
        <end position="369"/>
    </location>
</feature>
<gene>
    <name evidence="7" type="ORF">TIFTF001_021909</name>
</gene>
<proteinExistence type="predicted"/>
<protein>
    <recommendedName>
        <fullName evidence="6">DEAD/DEAH-box helicase domain-containing protein</fullName>
    </recommendedName>
</protein>
<evidence type="ECO:0000256" key="4">
    <source>
        <dbReference type="ARBA" id="ARBA00022840"/>
    </source>
</evidence>
<evidence type="ECO:0000313" key="7">
    <source>
        <dbReference type="EMBL" id="GMN52767.1"/>
    </source>
</evidence>
<evidence type="ECO:0000256" key="2">
    <source>
        <dbReference type="ARBA" id="ARBA00022801"/>
    </source>
</evidence>
<keyword evidence="8" id="KW-1185">Reference proteome</keyword>
<feature type="compositionally biased region" description="Basic and acidic residues" evidence="5">
    <location>
        <begin position="65"/>
        <end position="78"/>
    </location>
</feature>
<feature type="region of interest" description="Disordered" evidence="5">
    <location>
        <begin position="495"/>
        <end position="604"/>
    </location>
</feature>
<dbReference type="GO" id="GO:0016787">
    <property type="term" value="F:hydrolase activity"/>
    <property type="evidence" value="ECO:0007669"/>
    <property type="project" value="UniProtKB-KW"/>
</dbReference>
<evidence type="ECO:0000256" key="1">
    <source>
        <dbReference type="ARBA" id="ARBA00022741"/>
    </source>
</evidence>
<accession>A0AA88DF16</accession>
<feature type="compositionally biased region" description="Basic and acidic residues" evidence="5">
    <location>
        <begin position="521"/>
        <end position="534"/>
    </location>
</feature>
<keyword evidence="4" id="KW-0067">ATP-binding</keyword>
<feature type="compositionally biased region" description="Basic and acidic residues" evidence="5">
    <location>
        <begin position="90"/>
        <end position="100"/>
    </location>
</feature>
<evidence type="ECO:0000259" key="6">
    <source>
        <dbReference type="Pfam" id="PF00270"/>
    </source>
</evidence>
<dbReference type="Gene3D" id="3.40.50.300">
    <property type="entry name" value="P-loop containing nucleotide triphosphate hydrolases"/>
    <property type="match status" value="1"/>
</dbReference>
<feature type="region of interest" description="Disordered" evidence="5">
    <location>
        <begin position="1"/>
        <end position="112"/>
    </location>
</feature>
<evidence type="ECO:0000313" key="8">
    <source>
        <dbReference type="Proteomes" id="UP001187192"/>
    </source>
</evidence>
<evidence type="ECO:0000256" key="3">
    <source>
        <dbReference type="ARBA" id="ARBA00022806"/>
    </source>
</evidence>